<proteinExistence type="predicted"/>
<keyword evidence="5" id="KW-1185">Reference proteome</keyword>
<dbReference type="InterPro" id="IPR016181">
    <property type="entry name" value="Acyl_CoA_acyltransferase"/>
</dbReference>
<dbReference type="GO" id="GO:0008080">
    <property type="term" value="F:N-acetyltransferase activity"/>
    <property type="evidence" value="ECO:0007669"/>
    <property type="project" value="TreeGrafter"/>
</dbReference>
<accession>A0A1E7FWG4</accession>
<protein>
    <recommendedName>
        <fullName evidence="3">N-acetyltransferase domain-containing protein</fullName>
    </recommendedName>
</protein>
<evidence type="ECO:0000259" key="3">
    <source>
        <dbReference type="PROSITE" id="PS51186"/>
    </source>
</evidence>
<sequence length="279" mass="32047">MCIDVFFKELLDPSGNGNINFVKELQIGYLKNLQAADLQRRRERFKDTNEMFLAYEVKQVAGTSTAMLTQPLLLDDELKNDVHNLDTTKKRIVRNDGFNSDNDDYYVRGDLLGFVEITQRPYGLGSVTTLESSSSEEEEIVTIDAYSTSLSGGGIINDRPMRPVLTNLAVIKSARRAGIGSKLVDACEMHVRKDWNMNEIILEVEDYNTKGLEFYQKAGFEVLFSDPASRRYDIDSGLWLKKVRCRREIMRKVYNNRQLNLMESADNLLRIMRETFENL</sequence>
<keyword evidence="2" id="KW-0012">Acyltransferase</keyword>
<reference evidence="4 5" key="1">
    <citation type="submission" date="2016-09" db="EMBL/GenBank/DDBJ databases">
        <title>Extensive genetic diversity and differential bi-allelic expression allows diatom success in the polar Southern Ocean.</title>
        <authorList>
            <consortium name="DOE Joint Genome Institute"/>
            <person name="Mock T."/>
            <person name="Otillar R.P."/>
            <person name="Strauss J."/>
            <person name="Dupont C."/>
            <person name="Frickenhaus S."/>
            <person name="Maumus F."/>
            <person name="Mcmullan M."/>
            <person name="Sanges R."/>
            <person name="Schmutz J."/>
            <person name="Toseland A."/>
            <person name="Valas R."/>
            <person name="Veluchamy A."/>
            <person name="Ward B.J."/>
            <person name="Allen A."/>
            <person name="Barry K."/>
            <person name="Falciatore A."/>
            <person name="Ferrante M."/>
            <person name="Fortunato A.E."/>
            <person name="Gloeckner G."/>
            <person name="Gruber A."/>
            <person name="Hipkin R."/>
            <person name="Janech M."/>
            <person name="Kroth P."/>
            <person name="Leese F."/>
            <person name="Lindquist E."/>
            <person name="Lyon B.R."/>
            <person name="Martin J."/>
            <person name="Mayer C."/>
            <person name="Parker M."/>
            <person name="Quesneville H."/>
            <person name="Raymond J."/>
            <person name="Uhlig C."/>
            <person name="Valentin K.U."/>
            <person name="Worden A.Z."/>
            <person name="Armbrust E.V."/>
            <person name="Bowler C."/>
            <person name="Green B."/>
            <person name="Moulton V."/>
            <person name="Van Oosterhout C."/>
            <person name="Grigoriev I."/>
        </authorList>
    </citation>
    <scope>NUCLEOTIDE SEQUENCE [LARGE SCALE GENOMIC DNA]</scope>
    <source>
        <strain evidence="4 5">CCMP1102</strain>
    </source>
</reference>
<gene>
    <name evidence="4" type="ORF">FRACYDRAFT_273783</name>
</gene>
<dbReference type="PANTHER" id="PTHR42919">
    <property type="entry name" value="N-ALPHA-ACETYLTRANSFERASE"/>
    <property type="match status" value="1"/>
</dbReference>
<dbReference type="Gene3D" id="3.40.630.30">
    <property type="match status" value="1"/>
</dbReference>
<dbReference type="GO" id="GO:0007064">
    <property type="term" value="P:mitotic sister chromatid cohesion"/>
    <property type="evidence" value="ECO:0007669"/>
    <property type="project" value="TreeGrafter"/>
</dbReference>
<dbReference type="CDD" id="cd04301">
    <property type="entry name" value="NAT_SF"/>
    <property type="match status" value="1"/>
</dbReference>
<dbReference type="PROSITE" id="PS51186">
    <property type="entry name" value="GNAT"/>
    <property type="match status" value="1"/>
</dbReference>
<name>A0A1E7FWG4_9STRA</name>
<dbReference type="Proteomes" id="UP000095751">
    <property type="component" value="Unassembled WGS sequence"/>
</dbReference>
<dbReference type="AlphaFoldDB" id="A0A1E7FWG4"/>
<dbReference type="EMBL" id="KV784353">
    <property type="protein sequence ID" value="OEU22143.1"/>
    <property type="molecule type" value="Genomic_DNA"/>
</dbReference>
<dbReference type="GO" id="GO:0031415">
    <property type="term" value="C:NatA complex"/>
    <property type="evidence" value="ECO:0007669"/>
    <property type="project" value="TreeGrafter"/>
</dbReference>
<dbReference type="Pfam" id="PF00583">
    <property type="entry name" value="Acetyltransf_1"/>
    <property type="match status" value="1"/>
</dbReference>
<dbReference type="InterPro" id="IPR051556">
    <property type="entry name" value="N-term/lysine_N-AcTrnsfr"/>
</dbReference>
<evidence type="ECO:0000256" key="1">
    <source>
        <dbReference type="ARBA" id="ARBA00022679"/>
    </source>
</evidence>
<keyword evidence="1" id="KW-0808">Transferase</keyword>
<organism evidence="4 5">
    <name type="scientific">Fragilariopsis cylindrus CCMP1102</name>
    <dbReference type="NCBI Taxonomy" id="635003"/>
    <lineage>
        <taxon>Eukaryota</taxon>
        <taxon>Sar</taxon>
        <taxon>Stramenopiles</taxon>
        <taxon>Ochrophyta</taxon>
        <taxon>Bacillariophyta</taxon>
        <taxon>Bacillariophyceae</taxon>
        <taxon>Bacillariophycidae</taxon>
        <taxon>Bacillariales</taxon>
        <taxon>Bacillariaceae</taxon>
        <taxon>Fragilariopsis</taxon>
    </lineage>
</organism>
<evidence type="ECO:0000313" key="4">
    <source>
        <dbReference type="EMBL" id="OEU22143.1"/>
    </source>
</evidence>
<dbReference type="InterPro" id="IPR000182">
    <property type="entry name" value="GNAT_dom"/>
</dbReference>
<dbReference type="KEGG" id="fcy:FRACYDRAFT_273783"/>
<dbReference type="OrthoDB" id="47374at2759"/>
<feature type="domain" description="N-acetyltransferase" evidence="3">
    <location>
        <begin position="101"/>
        <end position="245"/>
    </location>
</feature>
<dbReference type="SUPFAM" id="SSF55729">
    <property type="entry name" value="Acyl-CoA N-acyltransferases (Nat)"/>
    <property type="match status" value="1"/>
</dbReference>
<dbReference type="InParanoid" id="A0A1E7FWG4"/>
<evidence type="ECO:0000256" key="2">
    <source>
        <dbReference type="ARBA" id="ARBA00023315"/>
    </source>
</evidence>
<dbReference type="PANTHER" id="PTHR42919:SF8">
    <property type="entry name" value="N-ALPHA-ACETYLTRANSFERASE 50"/>
    <property type="match status" value="1"/>
</dbReference>
<evidence type="ECO:0000313" key="5">
    <source>
        <dbReference type="Proteomes" id="UP000095751"/>
    </source>
</evidence>